<keyword evidence="6" id="KW-1185">Reference proteome</keyword>
<protein>
    <submittedName>
        <fullName evidence="5">Transposase</fullName>
    </submittedName>
</protein>
<reference evidence="5 6" key="1">
    <citation type="submission" date="2007-10" db="EMBL/GenBank/DDBJ databases">
        <authorList>
            <person name="Wagner-Dobler I."/>
            <person name="Ferriera S."/>
            <person name="Johnson J."/>
            <person name="Kravitz S."/>
            <person name="Beeson K."/>
            <person name="Sutton G."/>
            <person name="Rogers Y.-H."/>
            <person name="Friedman R."/>
            <person name="Frazier M."/>
            <person name="Venter J.C."/>
        </authorList>
    </citation>
    <scope>NUCLEOTIDE SEQUENCE [LARGE SCALE GENOMIC DNA]</scope>
    <source>
        <strain evidence="5 6">DFL-43</strain>
    </source>
</reference>
<evidence type="ECO:0000256" key="2">
    <source>
        <dbReference type="ARBA" id="ARBA00023125"/>
    </source>
</evidence>
<proteinExistence type="predicted"/>
<dbReference type="Proteomes" id="UP000004291">
    <property type="component" value="Chromosome"/>
</dbReference>
<comment type="caution">
    <text evidence="5">The sequence shown here is derived from an EMBL/GenBank/DDBJ whole genome shotgun (WGS) entry which is preliminary data.</text>
</comment>
<keyword evidence="3" id="KW-0233">DNA recombination</keyword>
<dbReference type="GO" id="GO:0032196">
    <property type="term" value="P:transposition"/>
    <property type="evidence" value="ECO:0007669"/>
    <property type="project" value="UniProtKB-KW"/>
</dbReference>
<dbReference type="GO" id="GO:0006310">
    <property type="term" value="P:DNA recombination"/>
    <property type="evidence" value="ECO:0007669"/>
    <property type="project" value="UniProtKB-KW"/>
</dbReference>
<keyword evidence="2" id="KW-0238">DNA-binding</keyword>
<dbReference type="PANTHER" id="PTHR35528">
    <property type="entry name" value="BLL1675 PROTEIN"/>
    <property type="match status" value="1"/>
</dbReference>
<dbReference type="Pfam" id="PF13610">
    <property type="entry name" value="DDE_Tnp_IS240"/>
    <property type="match status" value="1"/>
</dbReference>
<keyword evidence="1" id="KW-0815">Transposition</keyword>
<sequence>MDGFRSLIQLLGSVALTFASVFNGMNPNPNPTPDVTTLRYKRHRFPAEIIAHAVWLYFRFPLSLRHVEDLLAERGIEVSFQTVAEWAGKFGQHYARSIRRRSRGSFADKWHLDEMVVAIKGKKYWLWRAVDADGYVLDALIQSRRNKKAALRLMRKLLKGQCVTPRVMITDKLRSYDAAKRKIMPGVEHRSHKGLNNRAENSHLVVRRRERGMIRFKSAGQCQRFVSVHGQIANLFRLHRDRKSAAEHRKLRNATMNTWREIALATAA</sequence>
<dbReference type="InterPro" id="IPR047930">
    <property type="entry name" value="Transpos_IS6"/>
</dbReference>
<evidence type="ECO:0000313" key="6">
    <source>
        <dbReference type="Proteomes" id="UP000004291"/>
    </source>
</evidence>
<dbReference type="InterPro" id="IPR052183">
    <property type="entry name" value="IS_Transposase"/>
</dbReference>
<gene>
    <name evidence="5" type="ORF">HPDFL43_16446</name>
</gene>
<evidence type="ECO:0000259" key="4">
    <source>
        <dbReference type="Pfam" id="PF13610"/>
    </source>
</evidence>
<dbReference type="eggNOG" id="COG3316">
    <property type="taxonomic scope" value="Bacteria"/>
</dbReference>
<dbReference type="HOGENOM" id="CLU_067322_1_2_5"/>
<dbReference type="PANTHER" id="PTHR35528:SF3">
    <property type="entry name" value="BLL1675 PROTEIN"/>
    <property type="match status" value="1"/>
</dbReference>
<evidence type="ECO:0000256" key="3">
    <source>
        <dbReference type="ARBA" id="ARBA00023172"/>
    </source>
</evidence>
<dbReference type="AlphaFoldDB" id="A9D7I2"/>
<dbReference type="GO" id="GO:0003677">
    <property type="term" value="F:DNA binding"/>
    <property type="evidence" value="ECO:0007669"/>
    <property type="project" value="UniProtKB-KW"/>
</dbReference>
<dbReference type="InterPro" id="IPR032874">
    <property type="entry name" value="DDE_dom"/>
</dbReference>
<name>A9D7I2_HOEPD</name>
<evidence type="ECO:0000256" key="1">
    <source>
        <dbReference type="ARBA" id="ARBA00022578"/>
    </source>
</evidence>
<evidence type="ECO:0000313" key="5">
    <source>
        <dbReference type="EMBL" id="EDQ33083.2"/>
    </source>
</evidence>
<dbReference type="NCBIfam" id="NF033587">
    <property type="entry name" value="transpos_IS6"/>
    <property type="match status" value="1"/>
</dbReference>
<feature type="domain" description="DDE" evidence="4">
    <location>
        <begin position="109"/>
        <end position="238"/>
    </location>
</feature>
<dbReference type="EMBL" id="ABIA03000004">
    <property type="protein sequence ID" value="EDQ33083.2"/>
    <property type="molecule type" value="Genomic_DNA"/>
</dbReference>
<organism evidence="5 6">
    <name type="scientific">Hoeflea phototrophica (strain DSM 17068 / NCIMB 14078 / DFL-43)</name>
    <dbReference type="NCBI Taxonomy" id="411684"/>
    <lineage>
        <taxon>Bacteria</taxon>
        <taxon>Pseudomonadati</taxon>
        <taxon>Pseudomonadota</taxon>
        <taxon>Alphaproteobacteria</taxon>
        <taxon>Hyphomicrobiales</taxon>
        <taxon>Rhizobiaceae</taxon>
        <taxon>Hoeflea</taxon>
    </lineage>
</organism>
<accession>A9D7I2</accession>
<reference evidence="5 6" key="2">
    <citation type="submission" date="2012-06" db="EMBL/GenBank/DDBJ databases">
        <authorList>
            <person name="Fiebig A."/>
        </authorList>
    </citation>
    <scope>NUCLEOTIDE SEQUENCE [LARGE SCALE GENOMIC DNA]</scope>
    <source>
        <strain evidence="5 6">DFL-43</strain>
    </source>
</reference>